<evidence type="ECO:0000256" key="8">
    <source>
        <dbReference type="ARBA" id="ARBA00023032"/>
    </source>
</evidence>
<dbReference type="CDD" id="cd06261">
    <property type="entry name" value="TM_PBP2"/>
    <property type="match status" value="1"/>
</dbReference>
<proteinExistence type="predicted"/>
<evidence type="ECO:0000259" key="13">
    <source>
        <dbReference type="PROSITE" id="PS50928"/>
    </source>
</evidence>
<feature type="transmembrane region" description="Helical" evidence="12">
    <location>
        <begin position="58"/>
        <end position="83"/>
    </location>
</feature>
<keyword evidence="4" id="KW-1003">Cell membrane</keyword>
<dbReference type="PROSITE" id="PS50928">
    <property type="entry name" value="ABC_TM1"/>
    <property type="match status" value="1"/>
</dbReference>
<dbReference type="Pfam" id="PF00528">
    <property type="entry name" value="BPD_transp_1"/>
    <property type="match status" value="1"/>
</dbReference>
<dbReference type="NCBIfam" id="TIGR00969">
    <property type="entry name" value="3a0106s02"/>
    <property type="match status" value="1"/>
</dbReference>
<dbReference type="GO" id="GO:0005886">
    <property type="term" value="C:plasma membrane"/>
    <property type="evidence" value="ECO:0007669"/>
    <property type="project" value="UniProtKB-SubCell"/>
</dbReference>
<protein>
    <recommendedName>
        <fullName evidence="11">Sulfate transport system permease protein CysW</fullName>
    </recommendedName>
</protein>
<dbReference type="PANTHER" id="PTHR30406:SF1">
    <property type="entry name" value="SULFATE TRANSPORT SYSTEM PERMEASE PROTEIN CYSW"/>
    <property type="match status" value="1"/>
</dbReference>
<evidence type="ECO:0000313" key="14">
    <source>
        <dbReference type="EMBL" id="GIL39752.1"/>
    </source>
</evidence>
<feature type="transmembrane region" description="Helical" evidence="12">
    <location>
        <begin position="244"/>
        <end position="264"/>
    </location>
</feature>
<accession>A0A8S8XCE9</accession>
<evidence type="ECO:0000256" key="1">
    <source>
        <dbReference type="ARBA" id="ARBA00004429"/>
    </source>
</evidence>
<organism evidence="14 15">
    <name type="scientific">Roseiterribacter gracilis</name>
    <dbReference type="NCBI Taxonomy" id="2812848"/>
    <lineage>
        <taxon>Bacteria</taxon>
        <taxon>Pseudomonadati</taxon>
        <taxon>Pseudomonadota</taxon>
        <taxon>Alphaproteobacteria</taxon>
        <taxon>Rhodospirillales</taxon>
        <taxon>Roseiterribacteraceae</taxon>
        <taxon>Roseiterribacter</taxon>
    </lineage>
</organism>
<evidence type="ECO:0000256" key="5">
    <source>
        <dbReference type="ARBA" id="ARBA00022519"/>
    </source>
</evidence>
<feature type="transmembrane region" description="Helical" evidence="12">
    <location>
        <begin position="138"/>
        <end position="158"/>
    </location>
</feature>
<feature type="transmembrane region" description="Helical" evidence="12">
    <location>
        <begin position="104"/>
        <end position="126"/>
    </location>
</feature>
<dbReference type="GO" id="GO:0015419">
    <property type="term" value="F:ABC-type sulfate transporter activity"/>
    <property type="evidence" value="ECO:0007669"/>
    <property type="project" value="InterPro"/>
</dbReference>
<keyword evidence="8" id="KW-0764">Sulfate transport</keyword>
<dbReference type="NCBIfam" id="TIGR02140">
    <property type="entry name" value="permease_CysW"/>
    <property type="match status" value="1"/>
</dbReference>
<keyword evidence="7 12" id="KW-1133">Transmembrane helix</keyword>
<evidence type="ECO:0000256" key="6">
    <source>
        <dbReference type="ARBA" id="ARBA00022692"/>
    </source>
</evidence>
<keyword evidence="9 12" id="KW-0472">Membrane</keyword>
<sequence>MRAERPSLIDPWPVRIVVGALIVGFVGLFLALPLYTLFAQAFAKGVDAYLRAIDEPAAWAAIKLTLTVAAIAVPLNVVFGLAASWCIAKFEFRGKQLLTTLIDLPFSVSPVISGLIFVLLFGLQGWLGPWLRSHDVQIIFALPGIVLATVFVTFPFVARELIPIMEAQGTQEEEAARLLGASGWQTFRRVTLPNVKWGLLYGVLLCNARAMGEFGAVSVVSGHVRGRTNTMPLHVEILYNEYNLTAAFAVASLLALLALATLAAKAALEWRGRTEIAS</sequence>
<comment type="function">
    <text evidence="10">Part of the ABC transporter complex CysAWTP (TC 3.A.1.6.1) involved in sulfate/thiosulfate import. Probably responsible for the translocation of the substrate across the membrane.</text>
</comment>
<feature type="domain" description="ABC transmembrane type-1" evidence="13">
    <location>
        <begin position="62"/>
        <end position="263"/>
    </location>
</feature>
<evidence type="ECO:0000256" key="3">
    <source>
        <dbReference type="ARBA" id="ARBA00022448"/>
    </source>
</evidence>
<dbReference type="EMBL" id="BOPV01000001">
    <property type="protein sequence ID" value="GIL39752.1"/>
    <property type="molecule type" value="Genomic_DNA"/>
</dbReference>
<dbReference type="InterPro" id="IPR005667">
    <property type="entry name" value="Sulph_transpt2"/>
</dbReference>
<evidence type="ECO:0000256" key="7">
    <source>
        <dbReference type="ARBA" id="ARBA00022989"/>
    </source>
</evidence>
<evidence type="ECO:0000256" key="10">
    <source>
        <dbReference type="ARBA" id="ARBA00025323"/>
    </source>
</evidence>
<dbReference type="FunFam" id="1.10.3720.10:FF:000015">
    <property type="entry name" value="Sulfate ABC transporter, permease CysW"/>
    <property type="match status" value="1"/>
</dbReference>
<evidence type="ECO:0000256" key="2">
    <source>
        <dbReference type="ARBA" id="ARBA00011779"/>
    </source>
</evidence>
<gene>
    <name evidence="14" type="primary">cysW</name>
    <name evidence="14" type="ORF">TMPK1_19890</name>
</gene>
<comment type="caution">
    <text evidence="14">The sequence shown here is derived from an EMBL/GenBank/DDBJ whole genome shotgun (WGS) entry which is preliminary data.</text>
</comment>
<evidence type="ECO:0000256" key="9">
    <source>
        <dbReference type="ARBA" id="ARBA00023136"/>
    </source>
</evidence>
<keyword evidence="6 12" id="KW-0812">Transmembrane</keyword>
<dbReference type="SUPFAM" id="SSF161098">
    <property type="entry name" value="MetI-like"/>
    <property type="match status" value="1"/>
</dbReference>
<dbReference type="Proteomes" id="UP000681075">
    <property type="component" value="Unassembled WGS sequence"/>
</dbReference>
<keyword evidence="3" id="KW-0813">Transport</keyword>
<reference evidence="14" key="1">
    <citation type="submission" date="2021-02" db="EMBL/GenBank/DDBJ databases">
        <title>Genome sequence of Rhodospirillales sp. strain TMPK1 isolated from soil.</title>
        <authorList>
            <person name="Nakai R."/>
            <person name="Kusada H."/>
            <person name="Tamaki H."/>
        </authorList>
    </citation>
    <scope>NUCLEOTIDE SEQUENCE</scope>
    <source>
        <strain evidence="14">TMPK1</strain>
    </source>
</reference>
<comment type="subcellular location">
    <subcellularLocation>
        <location evidence="1">Cell inner membrane</location>
        <topology evidence="1">Multi-pass membrane protein</topology>
    </subcellularLocation>
</comment>
<dbReference type="Gene3D" id="1.10.3720.10">
    <property type="entry name" value="MetI-like"/>
    <property type="match status" value="1"/>
</dbReference>
<name>A0A8S8XCE9_9PROT</name>
<feature type="transmembrane region" description="Helical" evidence="12">
    <location>
        <begin position="12"/>
        <end position="38"/>
    </location>
</feature>
<dbReference type="InterPro" id="IPR011866">
    <property type="entry name" value="CysW_permease"/>
</dbReference>
<comment type="subunit">
    <text evidence="2">The complex is composed of two ATP-binding proteins (CysA), two transmembrane proteins (CysT and CysW) and a solute-binding protein (CysP).</text>
</comment>
<dbReference type="RefSeq" id="WP_420242868.1">
    <property type="nucleotide sequence ID" value="NZ_BOPV01000001.1"/>
</dbReference>
<dbReference type="InterPro" id="IPR000515">
    <property type="entry name" value="MetI-like"/>
</dbReference>
<dbReference type="PANTHER" id="PTHR30406">
    <property type="entry name" value="SULFATE TRANSPORT SYSTEM PERMEASE PROTEIN"/>
    <property type="match status" value="1"/>
</dbReference>
<evidence type="ECO:0000256" key="11">
    <source>
        <dbReference type="ARBA" id="ARBA00067681"/>
    </source>
</evidence>
<dbReference type="AlphaFoldDB" id="A0A8S8XCE9"/>
<evidence type="ECO:0000256" key="12">
    <source>
        <dbReference type="SAM" id="Phobius"/>
    </source>
</evidence>
<keyword evidence="5" id="KW-0997">Cell inner membrane</keyword>
<evidence type="ECO:0000313" key="15">
    <source>
        <dbReference type="Proteomes" id="UP000681075"/>
    </source>
</evidence>
<dbReference type="InterPro" id="IPR035906">
    <property type="entry name" value="MetI-like_sf"/>
</dbReference>
<feature type="transmembrane region" description="Helical" evidence="12">
    <location>
        <begin position="198"/>
        <end position="224"/>
    </location>
</feature>
<keyword evidence="15" id="KW-1185">Reference proteome</keyword>
<evidence type="ECO:0000256" key="4">
    <source>
        <dbReference type="ARBA" id="ARBA00022475"/>
    </source>
</evidence>